<evidence type="ECO:0000256" key="2">
    <source>
        <dbReference type="ARBA" id="ARBA00022602"/>
    </source>
</evidence>
<dbReference type="CDD" id="cd13931">
    <property type="entry name" value="PT-CloQ_NphB"/>
    <property type="match status" value="1"/>
</dbReference>
<evidence type="ECO:0008006" key="7">
    <source>
        <dbReference type="Google" id="ProtNLM"/>
    </source>
</evidence>
<dbReference type="SUPFAM" id="SSF143492">
    <property type="entry name" value="Prenyltransferase-like"/>
    <property type="match status" value="1"/>
</dbReference>
<keyword evidence="6" id="KW-1185">Reference proteome</keyword>
<comment type="similarity">
    <text evidence="1">Belongs to the aromatic prenyltransferase family.</text>
</comment>
<dbReference type="EMBL" id="CP049838">
    <property type="protein sequence ID" value="QJT06466.1"/>
    <property type="molecule type" value="Genomic_DNA"/>
</dbReference>
<evidence type="ECO:0000256" key="3">
    <source>
        <dbReference type="ARBA" id="ARBA00022679"/>
    </source>
</evidence>
<dbReference type="SFLD" id="SFLDS00036">
    <property type="entry name" value="Aromatic_Prenyltransferase"/>
    <property type="match status" value="1"/>
</dbReference>
<dbReference type="InterPro" id="IPR020965">
    <property type="entry name" value="Prenyltransferase_CloQ"/>
</dbReference>
<evidence type="ECO:0000313" key="4">
    <source>
        <dbReference type="EMBL" id="QJS99003.1"/>
    </source>
</evidence>
<dbReference type="SFLD" id="SFLDG01163">
    <property type="entry name" value="II"/>
    <property type="match status" value="1"/>
</dbReference>
<organism evidence="5 6">
    <name type="scientific">Streptomyces asoensis</name>
    <dbReference type="NCBI Taxonomy" id="249586"/>
    <lineage>
        <taxon>Bacteria</taxon>
        <taxon>Bacillati</taxon>
        <taxon>Actinomycetota</taxon>
        <taxon>Actinomycetes</taxon>
        <taxon>Kitasatosporales</taxon>
        <taxon>Streptomycetaceae</taxon>
        <taxon>Streptomyces</taxon>
    </lineage>
</organism>
<dbReference type="AlphaFoldDB" id="A0A6M4X830"/>
<name>A0A6M4X830_9ACTN</name>
<dbReference type="EMBL" id="CP049838">
    <property type="protein sequence ID" value="QJS99003.1"/>
    <property type="molecule type" value="Genomic_DNA"/>
</dbReference>
<dbReference type="Pfam" id="PF11468">
    <property type="entry name" value="PTase_Orf2"/>
    <property type="match status" value="1"/>
</dbReference>
<proteinExistence type="inferred from homology"/>
<evidence type="ECO:0000313" key="5">
    <source>
        <dbReference type="EMBL" id="QJT06466.1"/>
    </source>
</evidence>
<evidence type="ECO:0000313" key="6">
    <source>
        <dbReference type="Proteomes" id="UP000502665"/>
    </source>
</evidence>
<accession>A0A6M4X830</accession>
<dbReference type="InterPro" id="IPR036239">
    <property type="entry name" value="PrenylTrfase-like_sf"/>
</dbReference>
<keyword evidence="2" id="KW-0637">Prenyltransferase</keyword>
<dbReference type="InterPro" id="IPR033964">
    <property type="entry name" value="ABBA"/>
</dbReference>
<protein>
    <recommendedName>
        <fullName evidence="7">Prenyltransferase</fullName>
    </recommendedName>
</protein>
<dbReference type="GO" id="GO:0004659">
    <property type="term" value="F:prenyltransferase activity"/>
    <property type="evidence" value="ECO:0007669"/>
    <property type="project" value="UniProtKB-KW"/>
</dbReference>
<keyword evidence="3" id="KW-0808">Transferase</keyword>
<gene>
    <name evidence="4" type="ORF">G9272_00490</name>
    <name evidence="5" type="ORF">G9272_44405</name>
</gene>
<sequence>MSKATVAEDVYAAIEESARLAGTPCSRETVWPVLSAYEKALPQAGIVLSVSTVEHPPADLDYTITVPSGTVDPYAVAVANGFVTDTDHPAGTLLADIQARVPVTEHLIDCGVVSGFSKIYAHFPFDLLGLSQLADIPSMPPALADNTDLFARHHLTDVAMIGIDYQRKTVNLYFAHLPEEFRTAQNILELHRELGLPEPSGKMLEFAQKSFRVYVTLGWDSSRIERICYAPSPVRGWDPSHLPVPVEPEVEKFVNGSRRTYAGPPIVIAAVKWTADGQYLNLGPYCRLSPLMRKLLQQLTGQPV</sequence>
<evidence type="ECO:0000256" key="1">
    <source>
        <dbReference type="ARBA" id="ARBA00005368"/>
    </source>
</evidence>
<dbReference type="Proteomes" id="UP000502665">
    <property type="component" value="Chromosome"/>
</dbReference>
<dbReference type="RefSeq" id="WP_171394655.1">
    <property type="nucleotide sequence ID" value="NZ_CP049838.1"/>
</dbReference>
<reference evidence="5" key="1">
    <citation type="submission" date="2020-03" db="EMBL/GenBank/DDBJ databases">
        <title>Molecular networking-based the target discovery of potent antiproliferative macrolactams: 5/6/7/16 polycyclic ansamycins and glycosylated trienomycin from Streptomyces cacaoi subsp. asoensis.</title>
        <authorList>
            <person name="Liu L.-L."/>
        </authorList>
    </citation>
    <scope>NUCLEOTIDE SEQUENCE [LARGE SCALE GENOMIC DNA]</scope>
    <source>
        <strain evidence="5">H2S5</strain>
    </source>
</reference>